<dbReference type="InterPro" id="IPR048962">
    <property type="entry name" value="ARIH1-like_UBL"/>
</dbReference>
<proteinExistence type="predicted"/>
<gene>
    <name evidence="3" type="ORF">MNEG_8493</name>
</gene>
<dbReference type="EMBL" id="KK101838">
    <property type="protein sequence ID" value="KIY99470.1"/>
    <property type="molecule type" value="Genomic_DNA"/>
</dbReference>
<dbReference type="Proteomes" id="UP000054498">
    <property type="component" value="Unassembled WGS sequence"/>
</dbReference>
<sequence>MDSDYSDEGYAGSSEEQDASLMDSDDDYAFDNAAAPFSSKSKAQYAILKRDDIVQRQKKAISEVTSILGLNEDEATRVLRKFKWDVNRVNEEWFSDVEAVRKAVGILEEPAPEGPGESSKVGASGWCGPEPVGKEQLCCHHIEEYSS</sequence>
<organism evidence="3 4">
    <name type="scientific">Monoraphidium neglectum</name>
    <dbReference type="NCBI Taxonomy" id="145388"/>
    <lineage>
        <taxon>Eukaryota</taxon>
        <taxon>Viridiplantae</taxon>
        <taxon>Chlorophyta</taxon>
        <taxon>core chlorophytes</taxon>
        <taxon>Chlorophyceae</taxon>
        <taxon>CS clade</taxon>
        <taxon>Sphaeropleales</taxon>
        <taxon>Selenastraceae</taxon>
        <taxon>Monoraphidium</taxon>
    </lineage>
</organism>
<evidence type="ECO:0000256" key="1">
    <source>
        <dbReference type="SAM" id="MobiDB-lite"/>
    </source>
</evidence>
<reference evidence="3 4" key="1">
    <citation type="journal article" date="2013" name="BMC Genomics">
        <title>Reconstruction of the lipid metabolism for the microalga Monoraphidium neglectum from its genome sequence reveals characteristics suitable for biofuel production.</title>
        <authorList>
            <person name="Bogen C."/>
            <person name="Al-Dilaimi A."/>
            <person name="Albersmeier A."/>
            <person name="Wichmann J."/>
            <person name="Grundmann M."/>
            <person name="Rupp O."/>
            <person name="Lauersen K.J."/>
            <person name="Blifernez-Klassen O."/>
            <person name="Kalinowski J."/>
            <person name="Goesmann A."/>
            <person name="Mussgnug J.H."/>
            <person name="Kruse O."/>
        </authorList>
    </citation>
    <scope>NUCLEOTIDE SEQUENCE [LARGE SCALE GENOMIC DNA]</scope>
    <source>
        <strain evidence="3 4">SAG 48.87</strain>
    </source>
</reference>
<feature type="domain" description="E3 ubiquitin-protein ligase ARIH1-like UBA-like" evidence="2">
    <location>
        <begin position="55"/>
        <end position="94"/>
    </location>
</feature>
<keyword evidence="4" id="KW-1185">Reference proteome</keyword>
<dbReference type="GeneID" id="25741369"/>
<feature type="compositionally biased region" description="Acidic residues" evidence="1">
    <location>
        <begin position="15"/>
        <end position="27"/>
    </location>
</feature>
<evidence type="ECO:0000259" key="2">
    <source>
        <dbReference type="Pfam" id="PF21235"/>
    </source>
</evidence>
<dbReference type="KEGG" id="mng:MNEG_8493"/>
<name>A0A0D2MZA6_9CHLO</name>
<dbReference type="Pfam" id="PF21235">
    <property type="entry name" value="UBA_ARI1"/>
    <property type="match status" value="1"/>
</dbReference>
<dbReference type="AlphaFoldDB" id="A0A0D2MZA6"/>
<dbReference type="OrthoDB" id="10009520at2759"/>
<accession>A0A0D2MZA6</accession>
<dbReference type="RefSeq" id="XP_013898490.1">
    <property type="nucleotide sequence ID" value="XM_014043036.1"/>
</dbReference>
<dbReference type="STRING" id="145388.A0A0D2MZA6"/>
<evidence type="ECO:0000313" key="3">
    <source>
        <dbReference type="EMBL" id="KIY99470.1"/>
    </source>
</evidence>
<evidence type="ECO:0000313" key="4">
    <source>
        <dbReference type="Proteomes" id="UP000054498"/>
    </source>
</evidence>
<feature type="region of interest" description="Disordered" evidence="1">
    <location>
        <begin position="1"/>
        <end position="27"/>
    </location>
</feature>
<protein>
    <submittedName>
        <fullName evidence="3">Putative E3 ubiquitin-protein ligase ARI7</fullName>
    </submittedName>
</protein>